<dbReference type="RefSeq" id="XP_007754661.1">
    <property type="nucleotide sequence ID" value="XM_007756471.1"/>
</dbReference>
<accession>W9W1P8</accession>
<evidence type="ECO:0000313" key="3">
    <source>
        <dbReference type="Proteomes" id="UP000019473"/>
    </source>
</evidence>
<dbReference type="AlphaFoldDB" id="W9W1P8"/>
<evidence type="ECO:0000313" key="2">
    <source>
        <dbReference type="EMBL" id="EXJ62007.1"/>
    </source>
</evidence>
<dbReference type="GeneID" id="19177046"/>
<reference evidence="2 3" key="1">
    <citation type="submission" date="2013-03" db="EMBL/GenBank/DDBJ databases">
        <title>The Genome Sequence of Cladophialophora yegresii CBS 114405.</title>
        <authorList>
            <consortium name="The Broad Institute Genomics Platform"/>
            <person name="Cuomo C."/>
            <person name="de Hoog S."/>
            <person name="Gorbushina A."/>
            <person name="Walker B."/>
            <person name="Young S.K."/>
            <person name="Zeng Q."/>
            <person name="Gargeya S."/>
            <person name="Fitzgerald M."/>
            <person name="Haas B."/>
            <person name="Abouelleil A."/>
            <person name="Allen A.W."/>
            <person name="Alvarado L."/>
            <person name="Arachchi H.M."/>
            <person name="Berlin A.M."/>
            <person name="Chapman S.B."/>
            <person name="Gainer-Dewar J."/>
            <person name="Goldberg J."/>
            <person name="Griggs A."/>
            <person name="Gujja S."/>
            <person name="Hansen M."/>
            <person name="Howarth C."/>
            <person name="Imamovic A."/>
            <person name="Ireland A."/>
            <person name="Larimer J."/>
            <person name="McCowan C."/>
            <person name="Murphy C."/>
            <person name="Pearson M."/>
            <person name="Poon T.W."/>
            <person name="Priest M."/>
            <person name="Roberts A."/>
            <person name="Saif S."/>
            <person name="Shea T."/>
            <person name="Sisk P."/>
            <person name="Sykes S."/>
            <person name="Wortman J."/>
            <person name="Nusbaum C."/>
            <person name="Birren B."/>
        </authorList>
    </citation>
    <scope>NUCLEOTIDE SEQUENCE [LARGE SCALE GENOMIC DNA]</scope>
    <source>
        <strain evidence="2 3">CBS 114405</strain>
    </source>
</reference>
<keyword evidence="3" id="KW-1185">Reference proteome</keyword>
<feature type="compositionally biased region" description="Polar residues" evidence="1">
    <location>
        <begin position="177"/>
        <end position="187"/>
    </location>
</feature>
<comment type="caution">
    <text evidence="2">The sequence shown here is derived from an EMBL/GenBank/DDBJ whole genome shotgun (WGS) entry which is preliminary data.</text>
</comment>
<name>W9W1P8_9EURO</name>
<organism evidence="2 3">
    <name type="scientific">Cladophialophora yegresii CBS 114405</name>
    <dbReference type="NCBI Taxonomy" id="1182544"/>
    <lineage>
        <taxon>Eukaryota</taxon>
        <taxon>Fungi</taxon>
        <taxon>Dikarya</taxon>
        <taxon>Ascomycota</taxon>
        <taxon>Pezizomycotina</taxon>
        <taxon>Eurotiomycetes</taxon>
        <taxon>Chaetothyriomycetidae</taxon>
        <taxon>Chaetothyriales</taxon>
        <taxon>Herpotrichiellaceae</taxon>
        <taxon>Cladophialophora</taxon>
    </lineage>
</organism>
<dbReference type="HOGENOM" id="CLU_1326256_0_0_1"/>
<protein>
    <submittedName>
        <fullName evidence="2">Uncharacterized protein</fullName>
    </submittedName>
</protein>
<gene>
    <name evidence="2" type="ORF">A1O7_02439</name>
</gene>
<feature type="compositionally biased region" description="Basic and acidic residues" evidence="1">
    <location>
        <begin position="167"/>
        <end position="176"/>
    </location>
</feature>
<evidence type="ECO:0000256" key="1">
    <source>
        <dbReference type="SAM" id="MobiDB-lite"/>
    </source>
</evidence>
<dbReference type="VEuPathDB" id="FungiDB:A1O7_02439"/>
<sequence length="207" mass="22027">MTALSIAHHAVPLHHDLALPRDACKVVTTDRDGSVTPAQTTPETEVHHFSVLTKSFDSGAGIDGEGAPPLGPQDMMSNDLSLLLTIPSAPPDDMPGPPILALGDGPHQDGQAQRVAGAGTTVARSRSPGGSQLQQWYTSPTVTDPFHLIAVGPHNITWQVRHEVNSKPDYHVDDSKTSMGNSSSQEDTQSEHVGDEEETEPTSKMSF</sequence>
<feature type="region of interest" description="Disordered" evidence="1">
    <location>
        <begin position="167"/>
        <end position="207"/>
    </location>
</feature>
<dbReference type="OrthoDB" id="10426421at2759"/>
<dbReference type="EMBL" id="AMGW01000002">
    <property type="protein sequence ID" value="EXJ62007.1"/>
    <property type="molecule type" value="Genomic_DNA"/>
</dbReference>
<dbReference type="Proteomes" id="UP000019473">
    <property type="component" value="Unassembled WGS sequence"/>
</dbReference>
<proteinExistence type="predicted"/>